<keyword evidence="4" id="KW-0804">Transcription</keyword>
<dbReference type="PROSITE" id="PS50043">
    <property type="entry name" value="HTH_LUXR_2"/>
    <property type="match status" value="1"/>
</dbReference>
<dbReference type="Pfam" id="PF00196">
    <property type="entry name" value="GerE"/>
    <property type="match status" value="1"/>
</dbReference>
<evidence type="ECO:0000313" key="10">
    <source>
        <dbReference type="Proteomes" id="UP001501020"/>
    </source>
</evidence>
<comment type="caution">
    <text evidence="9">The sequence shown here is derived from an EMBL/GenBank/DDBJ whole genome shotgun (WGS) entry which is preliminary data.</text>
</comment>
<dbReference type="Gene3D" id="3.40.50.2300">
    <property type="match status" value="1"/>
</dbReference>
<dbReference type="InterPro" id="IPR016032">
    <property type="entry name" value="Sig_transdc_resp-reg_C-effctor"/>
</dbReference>
<feature type="domain" description="Response regulatory" evidence="8">
    <location>
        <begin position="31"/>
        <end position="152"/>
    </location>
</feature>
<evidence type="ECO:0000256" key="2">
    <source>
        <dbReference type="ARBA" id="ARBA00023015"/>
    </source>
</evidence>
<evidence type="ECO:0000256" key="3">
    <source>
        <dbReference type="ARBA" id="ARBA00023125"/>
    </source>
</evidence>
<feature type="domain" description="HTH luxR-type" evidence="7">
    <location>
        <begin position="181"/>
        <end position="246"/>
    </location>
</feature>
<dbReference type="PANTHER" id="PTHR43214">
    <property type="entry name" value="TWO-COMPONENT RESPONSE REGULATOR"/>
    <property type="match status" value="1"/>
</dbReference>
<dbReference type="PROSITE" id="PS00622">
    <property type="entry name" value="HTH_LUXR_1"/>
    <property type="match status" value="1"/>
</dbReference>
<name>A0ABP5LC66_9ACTN</name>
<evidence type="ECO:0000256" key="1">
    <source>
        <dbReference type="ARBA" id="ARBA00022553"/>
    </source>
</evidence>
<keyword evidence="1 5" id="KW-0597">Phosphoprotein</keyword>
<evidence type="ECO:0000259" key="7">
    <source>
        <dbReference type="PROSITE" id="PS50043"/>
    </source>
</evidence>
<sequence>MTSMLSSTGPAVVGWGPAAGGPTEAGRRPIRVLLVDDQELVRAGFTLVLDSQPDMAVVGEARDGAQVLELLRTTPADIVLMDLRTPRMDGIEATRRIVAGSDGAGAGGPKVIILTAFDLDEYAFAAIKAGAAGFLLKDAGPAQIMAAIRSVHSGDAVVAPSTTKRLLDWFAVHLPDAGRLSNAALEALTRREGEVLRLVARGLSNSEIAVRLTVSEATVKTHVGRILMKLHLRDRVQAVVFAYEMGLVTSGWFGRPG</sequence>
<gene>
    <name evidence="9" type="ORF">GCM10009727_41440</name>
</gene>
<evidence type="ECO:0000256" key="6">
    <source>
        <dbReference type="SAM" id="MobiDB-lite"/>
    </source>
</evidence>
<dbReference type="Proteomes" id="UP001501020">
    <property type="component" value="Unassembled WGS sequence"/>
</dbReference>
<dbReference type="CDD" id="cd17535">
    <property type="entry name" value="REC_NarL-like"/>
    <property type="match status" value="1"/>
</dbReference>
<feature type="modified residue" description="4-aspartylphosphate" evidence="5">
    <location>
        <position position="82"/>
    </location>
</feature>
<keyword evidence="10" id="KW-1185">Reference proteome</keyword>
<dbReference type="SMART" id="SM00421">
    <property type="entry name" value="HTH_LUXR"/>
    <property type="match status" value="1"/>
</dbReference>
<protein>
    <submittedName>
        <fullName evidence="9">Response regulator transcription factor</fullName>
    </submittedName>
</protein>
<dbReference type="InterPro" id="IPR058245">
    <property type="entry name" value="NreC/VraR/RcsB-like_REC"/>
</dbReference>
<dbReference type="CDD" id="cd06170">
    <property type="entry name" value="LuxR_C_like"/>
    <property type="match status" value="1"/>
</dbReference>
<accession>A0ABP5LC66</accession>
<dbReference type="EMBL" id="BAAAMR010000035">
    <property type="protein sequence ID" value="GAA2142914.1"/>
    <property type="molecule type" value="Genomic_DNA"/>
</dbReference>
<dbReference type="PANTHER" id="PTHR43214:SF24">
    <property type="entry name" value="TRANSCRIPTIONAL REGULATORY PROTEIN NARL-RELATED"/>
    <property type="match status" value="1"/>
</dbReference>
<evidence type="ECO:0000259" key="8">
    <source>
        <dbReference type="PROSITE" id="PS50110"/>
    </source>
</evidence>
<dbReference type="InterPro" id="IPR001789">
    <property type="entry name" value="Sig_transdc_resp-reg_receiver"/>
</dbReference>
<keyword evidence="2" id="KW-0805">Transcription regulation</keyword>
<feature type="compositionally biased region" description="Low complexity" evidence="6">
    <location>
        <begin position="9"/>
        <end position="22"/>
    </location>
</feature>
<dbReference type="Pfam" id="PF00072">
    <property type="entry name" value="Response_reg"/>
    <property type="match status" value="1"/>
</dbReference>
<proteinExistence type="predicted"/>
<organism evidence="9 10">
    <name type="scientific">Actinomadura napierensis</name>
    <dbReference type="NCBI Taxonomy" id="267854"/>
    <lineage>
        <taxon>Bacteria</taxon>
        <taxon>Bacillati</taxon>
        <taxon>Actinomycetota</taxon>
        <taxon>Actinomycetes</taxon>
        <taxon>Streptosporangiales</taxon>
        <taxon>Thermomonosporaceae</taxon>
        <taxon>Actinomadura</taxon>
    </lineage>
</organism>
<keyword evidence="3" id="KW-0238">DNA-binding</keyword>
<feature type="region of interest" description="Disordered" evidence="6">
    <location>
        <begin position="1"/>
        <end position="22"/>
    </location>
</feature>
<dbReference type="InterPro" id="IPR039420">
    <property type="entry name" value="WalR-like"/>
</dbReference>
<evidence type="ECO:0000256" key="4">
    <source>
        <dbReference type="ARBA" id="ARBA00023163"/>
    </source>
</evidence>
<dbReference type="PRINTS" id="PR00038">
    <property type="entry name" value="HTHLUXR"/>
</dbReference>
<dbReference type="InterPro" id="IPR011006">
    <property type="entry name" value="CheY-like_superfamily"/>
</dbReference>
<dbReference type="SUPFAM" id="SSF52172">
    <property type="entry name" value="CheY-like"/>
    <property type="match status" value="1"/>
</dbReference>
<reference evidence="10" key="1">
    <citation type="journal article" date="2019" name="Int. J. Syst. Evol. Microbiol.">
        <title>The Global Catalogue of Microorganisms (GCM) 10K type strain sequencing project: providing services to taxonomists for standard genome sequencing and annotation.</title>
        <authorList>
            <consortium name="The Broad Institute Genomics Platform"/>
            <consortium name="The Broad Institute Genome Sequencing Center for Infectious Disease"/>
            <person name="Wu L."/>
            <person name="Ma J."/>
        </authorList>
    </citation>
    <scope>NUCLEOTIDE SEQUENCE [LARGE SCALE GENOMIC DNA]</scope>
    <source>
        <strain evidence="10">JCM 13850</strain>
    </source>
</reference>
<dbReference type="PROSITE" id="PS50110">
    <property type="entry name" value="RESPONSE_REGULATORY"/>
    <property type="match status" value="1"/>
</dbReference>
<evidence type="ECO:0000313" key="9">
    <source>
        <dbReference type="EMBL" id="GAA2142914.1"/>
    </source>
</evidence>
<evidence type="ECO:0000256" key="5">
    <source>
        <dbReference type="PROSITE-ProRule" id="PRU00169"/>
    </source>
</evidence>
<dbReference type="SUPFAM" id="SSF46894">
    <property type="entry name" value="C-terminal effector domain of the bipartite response regulators"/>
    <property type="match status" value="1"/>
</dbReference>
<dbReference type="SMART" id="SM00448">
    <property type="entry name" value="REC"/>
    <property type="match status" value="1"/>
</dbReference>
<dbReference type="InterPro" id="IPR000792">
    <property type="entry name" value="Tscrpt_reg_LuxR_C"/>
</dbReference>